<dbReference type="Proteomes" id="UP000268321">
    <property type="component" value="Unassembled WGS sequence"/>
</dbReference>
<dbReference type="GO" id="GO:0005953">
    <property type="term" value="C:CAAX-protein geranylgeranyltransferase complex"/>
    <property type="evidence" value="ECO:0007669"/>
    <property type="project" value="TreeGrafter"/>
</dbReference>
<accession>A0A4P9ZCL1</accession>
<dbReference type="OrthoDB" id="272289at2759"/>
<dbReference type="GO" id="GO:0004660">
    <property type="term" value="F:protein farnesyltransferase activity"/>
    <property type="evidence" value="ECO:0007669"/>
    <property type="project" value="UniProtKB-EC"/>
</dbReference>
<evidence type="ECO:0000256" key="12">
    <source>
        <dbReference type="ARBA" id="ARBA00043086"/>
    </source>
</evidence>
<reference evidence="15" key="1">
    <citation type="journal article" date="2018" name="Nat. Microbiol.">
        <title>Leveraging single-cell genomics to expand the fungal tree of life.</title>
        <authorList>
            <person name="Ahrendt S.R."/>
            <person name="Quandt C.A."/>
            <person name="Ciobanu D."/>
            <person name="Clum A."/>
            <person name="Salamov A."/>
            <person name="Andreopoulos B."/>
            <person name="Cheng J.F."/>
            <person name="Woyke T."/>
            <person name="Pelin A."/>
            <person name="Henrissat B."/>
            <person name="Reynolds N.K."/>
            <person name="Benny G.L."/>
            <person name="Smith M.E."/>
            <person name="James T.Y."/>
            <person name="Grigoriev I.V."/>
        </authorList>
    </citation>
    <scope>NUCLEOTIDE SEQUENCE [LARGE SCALE GENOMIC DNA]</scope>
    <source>
        <strain evidence="15">Baker2002</strain>
    </source>
</reference>
<evidence type="ECO:0000256" key="13">
    <source>
        <dbReference type="ARBA" id="ARBA00043219"/>
    </source>
</evidence>
<protein>
    <recommendedName>
        <fullName evidence="9">Protein farnesyltransferase/geranylgeranyltransferase type-1 subunit alpha</fullName>
        <ecNumber evidence="4">2.5.1.58</ecNumber>
        <ecNumber evidence="3">2.5.1.59</ecNumber>
    </recommendedName>
    <alternativeName>
        <fullName evidence="12">CAAX farnesyltransferase subunit alpha</fullName>
    </alternativeName>
    <alternativeName>
        <fullName evidence="11">FTase-alpha</fullName>
    </alternativeName>
    <alternativeName>
        <fullName evidence="10">Ras proteins prenyltransferase subunit alpha</fullName>
    </alternativeName>
    <alternativeName>
        <fullName evidence="13">Type I protein geranyl-geranyltransferase subunit alpha</fullName>
    </alternativeName>
</protein>
<dbReference type="InterPro" id="IPR002088">
    <property type="entry name" value="Prenyl_trans_a"/>
</dbReference>
<keyword evidence="7" id="KW-0677">Repeat</keyword>
<evidence type="ECO:0000313" key="15">
    <source>
        <dbReference type="Proteomes" id="UP000268321"/>
    </source>
</evidence>
<evidence type="ECO:0000256" key="9">
    <source>
        <dbReference type="ARBA" id="ARBA00040965"/>
    </source>
</evidence>
<comment type="cofactor">
    <cofactor evidence="1">
        <name>Mg(2+)</name>
        <dbReference type="ChEBI" id="CHEBI:18420"/>
    </cofactor>
</comment>
<keyword evidence="6 14" id="KW-0808">Transferase</keyword>
<evidence type="ECO:0000256" key="2">
    <source>
        <dbReference type="ARBA" id="ARBA00006734"/>
    </source>
</evidence>
<dbReference type="GO" id="GO:0004662">
    <property type="term" value="F:CAAX-protein geranylgeranyltransferase activity"/>
    <property type="evidence" value="ECO:0007669"/>
    <property type="project" value="UniProtKB-EC"/>
</dbReference>
<dbReference type="AlphaFoldDB" id="A0A4P9ZCL1"/>
<dbReference type="EMBL" id="ML004473">
    <property type="protein sequence ID" value="RKP29841.1"/>
    <property type="molecule type" value="Genomic_DNA"/>
</dbReference>
<organism evidence="14 15">
    <name type="scientific">Metschnikowia bicuspidata</name>
    <dbReference type="NCBI Taxonomy" id="27322"/>
    <lineage>
        <taxon>Eukaryota</taxon>
        <taxon>Fungi</taxon>
        <taxon>Dikarya</taxon>
        <taxon>Ascomycota</taxon>
        <taxon>Saccharomycotina</taxon>
        <taxon>Pichiomycetes</taxon>
        <taxon>Metschnikowiaceae</taxon>
        <taxon>Metschnikowia</taxon>
    </lineage>
</organism>
<dbReference type="EC" id="2.5.1.58" evidence="4"/>
<evidence type="ECO:0000256" key="8">
    <source>
        <dbReference type="ARBA" id="ARBA00022842"/>
    </source>
</evidence>
<dbReference type="Pfam" id="PF01239">
    <property type="entry name" value="PPTA"/>
    <property type="match status" value="4"/>
</dbReference>
<keyword evidence="15" id="KW-1185">Reference proteome</keyword>
<dbReference type="Gene3D" id="1.25.40.120">
    <property type="entry name" value="Protein prenylyltransferase"/>
    <property type="match status" value="1"/>
</dbReference>
<evidence type="ECO:0000256" key="4">
    <source>
        <dbReference type="ARBA" id="ARBA00012702"/>
    </source>
</evidence>
<comment type="similarity">
    <text evidence="2">Belongs to the protein prenyltransferase subunit alpha family.</text>
</comment>
<dbReference type="PROSITE" id="PS51147">
    <property type="entry name" value="PFTA"/>
    <property type="match status" value="5"/>
</dbReference>
<evidence type="ECO:0000256" key="3">
    <source>
        <dbReference type="ARBA" id="ARBA00012700"/>
    </source>
</evidence>
<evidence type="ECO:0000256" key="7">
    <source>
        <dbReference type="ARBA" id="ARBA00022737"/>
    </source>
</evidence>
<evidence type="ECO:0000313" key="14">
    <source>
        <dbReference type="EMBL" id="RKP29841.1"/>
    </source>
</evidence>
<gene>
    <name evidence="14" type="ORF">METBISCDRAFT_17721</name>
</gene>
<evidence type="ECO:0000256" key="6">
    <source>
        <dbReference type="ARBA" id="ARBA00022679"/>
    </source>
</evidence>
<evidence type="ECO:0000256" key="1">
    <source>
        <dbReference type="ARBA" id="ARBA00001946"/>
    </source>
</evidence>
<evidence type="ECO:0000256" key="11">
    <source>
        <dbReference type="ARBA" id="ARBA00042436"/>
    </source>
</evidence>
<keyword evidence="8" id="KW-0460">Magnesium</keyword>
<dbReference type="GO" id="GO:0005965">
    <property type="term" value="C:protein farnesyltransferase complex"/>
    <property type="evidence" value="ECO:0007669"/>
    <property type="project" value="TreeGrafter"/>
</dbReference>
<evidence type="ECO:0000256" key="10">
    <source>
        <dbReference type="ARBA" id="ARBA00041392"/>
    </source>
</evidence>
<evidence type="ECO:0000256" key="5">
    <source>
        <dbReference type="ARBA" id="ARBA00022602"/>
    </source>
</evidence>
<dbReference type="PANTHER" id="PTHR11129">
    <property type="entry name" value="PROTEIN FARNESYLTRANSFERASE ALPHA SUBUNIT/RAB GERANYLGERANYL TRANSFERASE ALPHA SUBUNIT"/>
    <property type="match status" value="1"/>
</dbReference>
<proteinExistence type="inferred from homology"/>
<dbReference type="SUPFAM" id="SSF48439">
    <property type="entry name" value="Protein prenylyltransferase"/>
    <property type="match status" value="1"/>
</dbReference>
<dbReference type="EC" id="2.5.1.59" evidence="3"/>
<dbReference type="PANTHER" id="PTHR11129:SF1">
    <property type="entry name" value="PROTEIN FARNESYLTRANSFERASE_GERANYLGERANYLTRANSFERASE TYPE-1 SUBUNIT ALPHA"/>
    <property type="match status" value="1"/>
</dbReference>
<sequence length="284" mass="33970">MEPCKIMYSPEYLDTMSALRECLENKTYTEKALQITEDALNLLASHYTAWCFRLEVVKHLGRSLFEELNWCEEMALENEKNYQIWNYRQRIIELILANPDHACRFEYRREFPILYAMLDLDAKNHHVWLYRNWFVQKFNLYDDPEELAFVSAMIDKDARNNSAWTHRFFLLLSRKNTQQNIFDLEVQYAKDKIALCPQNPSSWNYLLGIYRQMHKLLSEIKDFCKVCADLTKETISSSYALEALARIAVEEGDPLLACQYYDLLLQKYDPMRAPYWNYLKQKIK</sequence>
<keyword evidence="5" id="KW-0637">Prenyltransferase</keyword>
<name>A0A4P9ZCL1_9ASCO</name>